<dbReference type="Proteomes" id="UP000784294">
    <property type="component" value="Unassembled WGS sequence"/>
</dbReference>
<dbReference type="EMBL" id="CAAALY010268850">
    <property type="protein sequence ID" value="VEL41331.1"/>
    <property type="molecule type" value="Genomic_DNA"/>
</dbReference>
<accession>A0A3S5FGZ8</accession>
<comment type="caution">
    <text evidence="2">The sequence shown here is derived from an EMBL/GenBank/DDBJ whole genome shotgun (WGS) entry which is preliminary data.</text>
</comment>
<protein>
    <submittedName>
        <fullName evidence="2">Uncharacterized protein</fullName>
    </submittedName>
</protein>
<sequence length="93" mass="9860">MITVPCHAPVQADSPSRPPAQPAPRFASNEMGWKWAVIDSCQSSSTLESIGPIGPECVSFITSPTSGNTSAIPAEDQFEWPTVSGCPDGAERW</sequence>
<dbReference type="AlphaFoldDB" id="A0A3S5FGZ8"/>
<feature type="region of interest" description="Disordered" evidence="1">
    <location>
        <begin position="1"/>
        <end position="26"/>
    </location>
</feature>
<evidence type="ECO:0000256" key="1">
    <source>
        <dbReference type="SAM" id="MobiDB-lite"/>
    </source>
</evidence>
<evidence type="ECO:0000313" key="2">
    <source>
        <dbReference type="EMBL" id="VEL41331.1"/>
    </source>
</evidence>
<proteinExistence type="predicted"/>
<organism evidence="2 3">
    <name type="scientific">Protopolystoma xenopodis</name>
    <dbReference type="NCBI Taxonomy" id="117903"/>
    <lineage>
        <taxon>Eukaryota</taxon>
        <taxon>Metazoa</taxon>
        <taxon>Spiralia</taxon>
        <taxon>Lophotrochozoa</taxon>
        <taxon>Platyhelminthes</taxon>
        <taxon>Monogenea</taxon>
        <taxon>Polyopisthocotylea</taxon>
        <taxon>Polystomatidea</taxon>
        <taxon>Polystomatidae</taxon>
        <taxon>Protopolystoma</taxon>
    </lineage>
</organism>
<gene>
    <name evidence="2" type="ORF">PXEA_LOCUS34771</name>
</gene>
<reference evidence="2" key="1">
    <citation type="submission" date="2018-11" db="EMBL/GenBank/DDBJ databases">
        <authorList>
            <consortium name="Pathogen Informatics"/>
        </authorList>
    </citation>
    <scope>NUCLEOTIDE SEQUENCE</scope>
</reference>
<evidence type="ECO:0000313" key="3">
    <source>
        <dbReference type="Proteomes" id="UP000784294"/>
    </source>
</evidence>
<name>A0A3S5FGZ8_9PLAT</name>
<keyword evidence="3" id="KW-1185">Reference proteome</keyword>